<dbReference type="Pfam" id="PF02272">
    <property type="entry name" value="DHHA1"/>
    <property type="match status" value="1"/>
</dbReference>
<dbReference type="Proteomes" id="UP001268864">
    <property type="component" value="Unassembled WGS sequence"/>
</dbReference>
<evidence type="ECO:0000259" key="2">
    <source>
        <dbReference type="Pfam" id="PF02272"/>
    </source>
</evidence>
<proteinExistence type="predicted"/>
<reference evidence="3 4" key="1">
    <citation type="submission" date="2022-06" db="EMBL/GenBank/DDBJ databases">
        <title>Halomicroarcula sp. a new haloarchaeum isolate from saline soil.</title>
        <authorList>
            <person name="Strakova D."/>
            <person name="Galisteo C."/>
            <person name="Sanchez-Porro C."/>
            <person name="Ventosa A."/>
        </authorList>
    </citation>
    <scope>NUCLEOTIDE SEQUENCE [LARGE SCALE GENOMIC DNA]</scope>
    <source>
        <strain evidence="3 4">S3CR25-11</strain>
    </source>
</reference>
<dbReference type="Gene3D" id="3.10.310.30">
    <property type="match status" value="1"/>
</dbReference>
<name>A0ABU2FRJ1_9EURY</name>
<dbReference type="RefSeq" id="WP_310900701.1">
    <property type="nucleotide sequence ID" value="NZ_JAMQOS010000004.1"/>
</dbReference>
<protein>
    <submittedName>
        <fullName evidence="3">Bifunctional oligoribonuclease/PAP phosphatase NrnA</fullName>
    </submittedName>
</protein>
<gene>
    <name evidence="3" type="ORF">NDI86_12065</name>
</gene>
<dbReference type="EMBL" id="JAMQOS010000004">
    <property type="protein sequence ID" value="MDS0282862.1"/>
    <property type="molecule type" value="Genomic_DNA"/>
</dbReference>
<dbReference type="Pfam" id="PF01368">
    <property type="entry name" value="DHH"/>
    <property type="match status" value="1"/>
</dbReference>
<dbReference type="InterPro" id="IPR051319">
    <property type="entry name" value="Oligoribo/pAp-PDE_c-di-AMP_PDE"/>
</dbReference>
<dbReference type="InterPro" id="IPR038763">
    <property type="entry name" value="DHH_sf"/>
</dbReference>
<dbReference type="InterPro" id="IPR003156">
    <property type="entry name" value="DHHA1_dom"/>
</dbReference>
<dbReference type="PANTHER" id="PTHR47618">
    <property type="entry name" value="BIFUNCTIONAL OLIGORIBONUCLEASE AND PAP PHOSPHATASE NRNA"/>
    <property type="match status" value="1"/>
</dbReference>
<dbReference type="SUPFAM" id="SSF64182">
    <property type="entry name" value="DHH phosphoesterases"/>
    <property type="match status" value="1"/>
</dbReference>
<sequence length="350" mass="38077">MSPNTELSVSGPQRLWELLGDSETLTIVCHNNPDPDCLASAVALGTIAAAAGIDERHILYSGEISHQQNRALVNLLDIELEPFNVEMVRDRPPETLLAFVDHSVPGENNRVPPETEVDIVIDHHPADTIPARFVDNRESVGATATILTEYIQALPMEPTPRIATALLFAIRRETLDFLRGVTHREYEAAAYLDEFSESDVVRQLSNPDVSSATVDTIAHAIENRRVTGSVLITQVGRTSERDALPQAADYLMTLEGVETAIVFGLVENTIQISGRSTDPRIHIGKVLHSAFEDVGSAGGHREMAGGTIELGIFSGYTTDDEQLIGIVDQVITARLLNALNIDEPFDGDGE</sequence>
<organism evidence="3 4">
    <name type="scientific">Haloarcula onubensis</name>
    <dbReference type="NCBI Taxonomy" id="2950539"/>
    <lineage>
        <taxon>Archaea</taxon>
        <taxon>Methanobacteriati</taxon>
        <taxon>Methanobacteriota</taxon>
        <taxon>Stenosarchaea group</taxon>
        <taxon>Halobacteria</taxon>
        <taxon>Halobacteriales</taxon>
        <taxon>Haloarculaceae</taxon>
        <taxon>Haloarcula</taxon>
    </lineage>
</organism>
<evidence type="ECO:0000313" key="3">
    <source>
        <dbReference type="EMBL" id="MDS0282862.1"/>
    </source>
</evidence>
<feature type="domain" description="DDH" evidence="1">
    <location>
        <begin position="26"/>
        <end position="170"/>
    </location>
</feature>
<feature type="domain" description="DHHA1" evidence="2">
    <location>
        <begin position="229"/>
        <end position="309"/>
    </location>
</feature>
<dbReference type="InterPro" id="IPR001667">
    <property type="entry name" value="DDH_dom"/>
</dbReference>
<dbReference type="Gene3D" id="3.90.1640.10">
    <property type="entry name" value="inorganic pyrophosphatase (n-terminal core)"/>
    <property type="match status" value="1"/>
</dbReference>
<keyword evidence="4" id="KW-1185">Reference proteome</keyword>
<dbReference type="PANTHER" id="PTHR47618:SF1">
    <property type="entry name" value="BIFUNCTIONAL OLIGORIBONUCLEASE AND PAP PHOSPHATASE NRNA"/>
    <property type="match status" value="1"/>
</dbReference>
<evidence type="ECO:0000313" key="4">
    <source>
        <dbReference type="Proteomes" id="UP001268864"/>
    </source>
</evidence>
<evidence type="ECO:0000259" key="1">
    <source>
        <dbReference type="Pfam" id="PF01368"/>
    </source>
</evidence>
<comment type="caution">
    <text evidence="3">The sequence shown here is derived from an EMBL/GenBank/DDBJ whole genome shotgun (WGS) entry which is preliminary data.</text>
</comment>
<accession>A0ABU2FRJ1</accession>